<feature type="non-terminal residue" evidence="1">
    <location>
        <position position="50"/>
    </location>
</feature>
<evidence type="ECO:0000313" key="1">
    <source>
        <dbReference type="EMBL" id="EMJ34552.1"/>
    </source>
</evidence>
<dbReference type="Proteomes" id="UP000012164">
    <property type="component" value="Unassembled WGS sequence"/>
</dbReference>
<gene>
    <name evidence="1" type="ORF">LEP1GSC079_0051</name>
</gene>
<accession>A0A0F6I927</accession>
<evidence type="ECO:0000313" key="2">
    <source>
        <dbReference type="Proteomes" id="UP000012164"/>
    </source>
</evidence>
<reference evidence="1 2" key="1">
    <citation type="submission" date="2013-01" db="EMBL/GenBank/DDBJ databases">
        <authorList>
            <person name="Harkins D.M."/>
            <person name="Durkin A.S."/>
            <person name="Brinkac L.M."/>
            <person name="Haft D.H."/>
            <person name="Selengut J.D."/>
            <person name="Sanka R."/>
            <person name="DePew J."/>
            <person name="Purushe J."/>
            <person name="Peacock S.J."/>
            <person name="Thaipadungpanit J."/>
            <person name="Wuthiekanun V.W."/>
            <person name="Day N.P."/>
            <person name="Vinetz J.M."/>
            <person name="Sutton G.G."/>
            <person name="Nierman W.C."/>
            <person name="Fouts D.E."/>
        </authorList>
    </citation>
    <scope>NUCLEOTIDE SEQUENCE [LARGE SCALE GENOMIC DNA]</scope>
    <source>
        <strain evidence="1 2">FPW1039</strain>
    </source>
</reference>
<organism evidence="1 2">
    <name type="scientific">Leptospira interrogans str. FPW1039</name>
    <dbReference type="NCBI Taxonomy" id="1193040"/>
    <lineage>
        <taxon>Bacteria</taxon>
        <taxon>Pseudomonadati</taxon>
        <taxon>Spirochaetota</taxon>
        <taxon>Spirochaetia</taxon>
        <taxon>Leptospirales</taxon>
        <taxon>Leptospiraceae</taxon>
        <taxon>Leptospira</taxon>
    </lineage>
</organism>
<protein>
    <submittedName>
        <fullName evidence="1">Uncharacterized protein</fullName>
    </submittedName>
</protein>
<proteinExistence type="predicted"/>
<comment type="caution">
    <text evidence="1">The sequence shown here is derived from an EMBL/GenBank/DDBJ whole genome shotgun (WGS) entry which is preliminary data.</text>
</comment>
<dbReference type="EMBL" id="AKWR02000224">
    <property type="protein sequence ID" value="EMJ34552.1"/>
    <property type="molecule type" value="Genomic_DNA"/>
</dbReference>
<dbReference type="AlphaFoldDB" id="A0A0F6I927"/>
<name>A0A0F6I927_LEPIR</name>
<sequence>MELSYIADGKPKFHYYCADALSASGNSNKEYSYDIRRLKLKNECDWKGGD</sequence>